<dbReference type="EMBL" id="CP122537">
    <property type="protein sequence ID" value="WGH77256.1"/>
    <property type="molecule type" value="Genomic_DNA"/>
</dbReference>
<dbReference type="CDD" id="cd02603">
    <property type="entry name" value="HAD_sEH-N_like"/>
    <property type="match status" value="1"/>
</dbReference>
<dbReference type="InterPro" id="IPR023214">
    <property type="entry name" value="HAD_sf"/>
</dbReference>
<keyword evidence="2" id="KW-1185">Reference proteome</keyword>
<dbReference type="SUPFAM" id="SSF56784">
    <property type="entry name" value="HAD-like"/>
    <property type="match status" value="1"/>
</dbReference>
<evidence type="ECO:0000313" key="1">
    <source>
        <dbReference type="EMBL" id="WGH77256.1"/>
    </source>
</evidence>
<accession>A0ABY8L7I3</accession>
<dbReference type="NCBIfam" id="TIGR01509">
    <property type="entry name" value="HAD-SF-IA-v3"/>
    <property type="match status" value="1"/>
</dbReference>
<dbReference type="Proteomes" id="UP001243420">
    <property type="component" value="Chromosome"/>
</dbReference>
<dbReference type="SFLD" id="SFLDS00003">
    <property type="entry name" value="Haloacid_Dehalogenase"/>
    <property type="match status" value="1"/>
</dbReference>
<dbReference type="PANTHER" id="PTHR43611">
    <property type="entry name" value="ALPHA-D-GLUCOSE 1-PHOSPHATE PHOSPHATASE"/>
    <property type="match status" value="1"/>
</dbReference>
<dbReference type="PANTHER" id="PTHR43611:SF3">
    <property type="entry name" value="FLAVIN MONONUCLEOTIDE HYDROLASE 1, CHLOROPLATIC"/>
    <property type="match status" value="1"/>
</dbReference>
<sequence>MTARAPVAAVVFDIGNVLIEWQPERFYDAQIGEARRREVFAAVDLHAMNDRVDRGEGFRDVIYGTAAAHPDYRPEIEMWHDRWIEMAAPAIPRSVRVLRALRARGVPVHALTNFGIDSFALAQRHYDFLSEFDQAFVSGHLGIIKPEPEIFARVEAGLGLPGEALLFADDRPDNIDAAAARGWRTHLFEGPDGWANRLVDEGLLTPDEAA</sequence>
<protein>
    <submittedName>
        <fullName evidence="1">HAD family phosphatase</fullName>
    </submittedName>
</protein>
<dbReference type="InterPro" id="IPR023198">
    <property type="entry name" value="PGP-like_dom2"/>
</dbReference>
<dbReference type="SFLD" id="SFLDG01129">
    <property type="entry name" value="C1.5:_HAD__Beta-PGM__Phosphata"/>
    <property type="match status" value="1"/>
</dbReference>
<reference evidence="1 2" key="1">
    <citation type="submission" date="2023-04" db="EMBL/GenBank/DDBJ databases">
        <title>Jannaschia ovalis sp. nov., a marine bacterium isolated from sea tidal flat.</title>
        <authorList>
            <person name="Kwon D.Y."/>
            <person name="Kim J.-J."/>
        </authorList>
    </citation>
    <scope>NUCLEOTIDE SEQUENCE [LARGE SCALE GENOMIC DNA]</scope>
    <source>
        <strain evidence="1 2">GRR-S6-38</strain>
    </source>
</reference>
<gene>
    <name evidence="1" type="ORF">P8627_09335</name>
</gene>
<dbReference type="PRINTS" id="PR00413">
    <property type="entry name" value="HADHALOGNASE"/>
</dbReference>
<evidence type="ECO:0000313" key="2">
    <source>
        <dbReference type="Proteomes" id="UP001243420"/>
    </source>
</evidence>
<proteinExistence type="predicted"/>
<dbReference type="Gene3D" id="3.40.50.1000">
    <property type="entry name" value="HAD superfamily/HAD-like"/>
    <property type="match status" value="1"/>
</dbReference>
<dbReference type="Gene3D" id="1.10.150.240">
    <property type="entry name" value="Putative phosphatase, domain 2"/>
    <property type="match status" value="1"/>
</dbReference>
<dbReference type="InterPro" id="IPR036412">
    <property type="entry name" value="HAD-like_sf"/>
</dbReference>
<organism evidence="1 2">
    <name type="scientific">Jannaschia ovalis</name>
    <dbReference type="NCBI Taxonomy" id="3038773"/>
    <lineage>
        <taxon>Bacteria</taxon>
        <taxon>Pseudomonadati</taxon>
        <taxon>Pseudomonadota</taxon>
        <taxon>Alphaproteobacteria</taxon>
        <taxon>Rhodobacterales</taxon>
        <taxon>Roseobacteraceae</taxon>
        <taxon>Jannaschia</taxon>
    </lineage>
</organism>
<name>A0ABY8L7I3_9RHOB</name>
<dbReference type="InterPro" id="IPR006439">
    <property type="entry name" value="HAD-SF_hydro_IA"/>
</dbReference>
<dbReference type="Pfam" id="PF00702">
    <property type="entry name" value="Hydrolase"/>
    <property type="match status" value="1"/>
</dbReference>
<dbReference type="RefSeq" id="WP_279963830.1">
    <property type="nucleotide sequence ID" value="NZ_CP122537.1"/>
</dbReference>